<dbReference type="PANTHER" id="PTHR33991">
    <property type="entry name" value="DNA REPAIR PROTEIN RECO"/>
    <property type="match status" value="1"/>
</dbReference>
<dbReference type="NCBIfam" id="TIGR00613">
    <property type="entry name" value="reco"/>
    <property type="match status" value="1"/>
</dbReference>
<evidence type="ECO:0000256" key="7">
    <source>
        <dbReference type="ARBA" id="ARBA00033409"/>
    </source>
</evidence>
<evidence type="ECO:0000256" key="6">
    <source>
        <dbReference type="ARBA" id="ARBA00023204"/>
    </source>
</evidence>
<gene>
    <name evidence="8 10" type="primary">recO</name>
    <name evidence="10" type="ORF">HT99x_006560</name>
</gene>
<evidence type="ECO:0000256" key="3">
    <source>
        <dbReference type="ARBA" id="ARBA00021310"/>
    </source>
</evidence>
<comment type="function">
    <text evidence="1 8">Involved in DNA repair and RecF pathway recombination.</text>
</comment>
<evidence type="ECO:0000256" key="1">
    <source>
        <dbReference type="ARBA" id="ARBA00003065"/>
    </source>
</evidence>
<dbReference type="HAMAP" id="MF_00201">
    <property type="entry name" value="RecO"/>
    <property type="match status" value="1"/>
</dbReference>
<dbReference type="Gene3D" id="1.20.1440.120">
    <property type="entry name" value="Recombination protein O, C-terminal domain"/>
    <property type="match status" value="1"/>
</dbReference>
<comment type="caution">
    <text evidence="10">The sequence shown here is derived from an EMBL/GenBank/DDBJ whole genome shotgun (WGS) entry which is preliminary data.</text>
</comment>
<dbReference type="AlphaFoldDB" id="A0AAE3HV70"/>
<dbReference type="SUPFAM" id="SSF57863">
    <property type="entry name" value="ArfGap/RecO-like zinc finger"/>
    <property type="match status" value="1"/>
</dbReference>
<evidence type="ECO:0000256" key="2">
    <source>
        <dbReference type="ARBA" id="ARBA00007452"/>
    </source>
</evidence>
<feature type="domain" description="DNA replication/recombination mediator RecO N-terminal" evidence="9">
    <location>
        <begin position="29"/>
        <end position="98"/>
    </location>
</feature>
<evidence type="ECO:0000313" key="10">
    <source>
        <dbReference type="EMBL" id="MCS5711087.1"/>
    </source>
</evidence>
<dbReference type="InterPro" id="IPR012340">
    <property type="entry name" value="NA-bd_OB-fold"/>
</dbReference>
<name>A0AAE3HV70_9GAMM</name>
<comment type="similarity">
    <text evidence="2 8">Belongs to the RecO family.</text>
</comment>
<keyword evidence="5 8" id="KW-0233">DNA recombination</keyword>
<evidence type="ECO:0000256" key="8">
    <source>
        <dbReference type="HAMAP-Rule" id="MF_00201"/>
    </source>
</evidence>
<accession>A0AAE3HV70</accession>
<evidence type="ECO:0000259" key="9">
    <source>
        <dbReference type="Pfam" id="PF11967"/>
    </source>
</evidence>
<dbReference type="InterPro" id="IPR022572">
    <property type="entry name" value="DNA_rep/recomb_RecO_N"/>
</dbReference>
<reference evidence="10" key="1">
    <citation type="journal article" date="2016" name="Genome Announc.">
        <title>Draft Genome Sequences of Two Novel Amoeba-Resistant Intranuclear Bacteria, 'Candidatus Berkiella cookevillensis' and 'Candidatus Berkiella aquae'.</title>
        <authorList>
            <person name="Mehari Y.T."/>
            <person name="Arivett B.A."/>
            <person name="Farone A.L."/>
            <person name="Gunderson J.H."/>
            <person name="Farone M.B."/>
        </authorList>
    </citation>
    <scope>NUCLEOTIDE SEQUENCE</scope>
    <source>
        <strain evidence="10">HT99</strain>
    </source>
</reference>
<evidence type="ECO:0000256" key="5">
    <source>
        <dbReference type="ARBA" id="ARBA00023172"/>
    </source>
</evidence>
<sequence length="265" mass="30076">MTSWPCRKWDTCNPDFVLRETNINNIVLYEAYIIHSRPFRDSSAILDCLSAEHGLMSVVAKGVKKPRSRWHSYVQPFMLLQMGWIGKSELKTLTQVEAQTLYPKLTGPNIKLGLYINELLVRLCAEMDPHPQLFQIYDATLTKIAASDDAVVQEMSLREFEYQLLAELGYGFDLEKEIMPELLYGFEPGVGVVEAKILRGPEQVVVSGASILALQQQQFSTAAQLLEAKKLMRSILSYYLGNKPLQSRKLFYTQRTSKSTNDLSS</sequence>
<proteinExistence type="inferred from homology"/>
<dbReference type="GO" id="GO:0006302">
    <property type="term" value="P:double-strand break repair"/>
    <property type="evidence" value="ECO:0007669"/>
    <property type="project" value="TreeGrafter"/>
</dbReference>
<evidence type="ECO:0000256" key="4">
    <source>
        <dbReference type="ARBA" id="ARBA00022763"/>
    </source>
</evidence>
<dbReference type="InterPro" id="IPR003717">
    <property type="entry name" value="RecO"/>
</dbReference>
<dbReference type="GO" id="GO:0006310">
    <property type="term" value="P:DNA recombination"/>
    <property type="evidence" value="ECO:0007669"/>
    <property type="project" value="UniProtKB-UniRule"/>
</dbReference>
<keyword evidence="6 8" id="KW-0234">DNA repair</keyword>
<reference evidence="10" key="2">
    <citation type="submission" date="2021-06" db="EMBL/GenBank/DDBJ databases">
        <title>Genomic Description and Analysis of Intracellular Bacteria, Candidatus Berkiella cookevillensis and Candidatus Berkiella aquae.</title>
        <authorList>
            <person name="Kidane D.T."/>
            <person name="Mehari Y.T."/>
            <person name="Rice F.C."/>
            <person name="Arivett B.A."/>
            <person name="Farone A.L."/>
            <person name="Berk S.G."/>
            <person name="Farone M.B."/>
        </authorList>
    </citation>
    <scope>NUCLEOTIDE SEQUENCE</scope>
    <source>
        <strain evidence="10">HT99</strain>
    </source>
</reference>
<dbReference type="InterPro" id="IPR037278">
    <property type="entry name" value="ARFGAP/RecO"/>
</dbReference>
<dbReference type="Proteomes" id="UP000051497">
    <property type="component" value="Unassembled WGS sequence"/>
</dbReference>
<dbReference type="PANTHER" id="PTHR33991:SF1">
    <property type="entry name" value="DNA REPAIR PROTEIN RECO"/>
    <property type="match status" value="1"/>
</dbReference>
<organism evidence="10 11">
    <name type="scientific">Candidatus Berkiella aquae</name>
    <dbReference type="NCBI Taxonomy" id="295108"/>
    <lineage>
        <taxon>Bacteria</taxon>
        <taxon>Pseudomonadati</taxon>
        <taxon>Pseudomonadota</taxon>
        <taxon>Gammaproteobacteria</taxon>
        <taxon>Candidatus Berkiellales</taxon>
        <taxon>Candidatus Berkiellaceae</taxon>
        <taxon>Candidatus Berkiella</taxon>
    </lineage>
</organism>
<dbReference type="Pfam" id="PF11967">
    <property type="entry name" value="RecO_N"/>
    <property type="match status" value="1"/>
</dbReference>
<dbReference type="GO" id="GO:0043590">
    <property type="term" value="C:bacterial nucleoid"/>
    <property type="evidence" value="ECO:0007669"/>
    <property type="project" value="TreeGrafter"/>
</dbReference>
<evidence type="ECO:0000313" key="11">
    <source>
        <dbReference type="Proteomes" id="UP000051497"/>
    </source>
</evidence>
<protein>
    <recommendedName>
        <fullName evidence="3 8">DNA repair protein RecO</fullName>
    </recommendedName>
    <alternativeName>
        <fullName evidence="7 8">Recombination protein O</fullName>
    </alternativeName>
</protein>
<dbReference type="Gene3D" id="2.40.50.140">
    <property type="entry name" value="Nucleic acid-binding proteins"/>
    <property type="match status" value="1"/>
</dbReference>
<keyword evidence="4 8" id="KW-0227">DNA damage</keyword>
<dbReference type="EMBL" id="LKAJ02000001">
    <property type="protein sequence ID" value="MCS5711087.1"/>
    <property type="molecule type" value="Genomic_DNA"/>
</dbReference>
<dbReference type="InterPro" id="IPR042242">
    <property type="entry name" value="RecO_C"/>
</dbReference>
<keyword evidence="11" id="KW-1185">Reference proteome</keyword>
<dbReference type="SUPFAM" id="SSF50249">
    <property type="entry name" value="Nucleic acid-binding proteins"/>
    <property type="match status" value="1"/>
</dbReference>
<dbReference type="Pfam" id="PF02565">
    <property type="entry name" value="RecO_C"/>
    <property type="match status" value="1"/>
</dbReference>